<dbReference type="RefSeq" id="WP_075150795.1">
    <property type="nucleotide sequence ID" value="NZ_CP018820.1"/>
</dbReference>
<evidence type="ECO:0000256" key="3">
    <source>
        <dbReference type="ARBA" id="ARBA00022833"/>
    </source>
</evidence>
<dbReference type="InterPro" id="IPR006913">
    <property type="entry name" value="CENP-V/GFA"/>
</dbReference>
<dbReference type="SUPFAM" id="SSF51316">
    <property type="entry name" value="Mss4-like"/>
    <property type="match status" value="1"/>
</dbReference>
<dbReference type="Pfam" id="PF04828">
    <property type="entry name" value="GFA"/>
    <property type="match status" value="1"/>
</dbReference>
<proteinExistence type="inferred from homology"/>
<reference evidence="6" key="1">
    <citation type="submission" date="2016-12" db="EMBL/GenBank/DDBJ databases">
        <title>Whole genome sequencing of Sphingomonas sp. ABOJV.</title>
        <authorList>
            <person name="Conlan S."/>
            <person name="Thomas P.J."/>
            <person name="Mullikin J."/>
            <person name="Palmore T.N."/>
            <person name="Frank K.M."/>
            <person name="Segre J.A."/>
        </authorList>
    </citation>
    <scope>NUCLEOTIDE SEQUENCE [LARGE SCALE GENOMIC DNA]</scope>
    <source>
        <strain evidence="6">ABOJV</strain>
    </source>
</reference>
<accession>A0A1L6J7I0</accession>
<dbReference type="AlphaFoldDB" id="A0A1L6J7I0"/>
<sequence length="171" mass="18240">MTAIACDCGTVRIEADGAPMLSGVCHCTSCRTAGQALDAASGSAPIVDSTGGTATVLWRKDRVRVAAGSDRLEAHRLTPQSPTRRMVASCCGAPMFLDFTKGFWVTVYRPRVADAPAPTMRVMTGDVPADIVLPDDGLARFRGHSGRFMLKLLTTWAAMRFRSPKIAGLPD</sequence>
<dbReference type="STRING" id="93064.BRX40_04465"/>
<evidence type="ECO:0000256" key="2">
    <source>
        <dbReference type="ARBA" id="ARBA00022723"/>
    </source>
</evidence>
<dbReference type="Gene3D" id="3.90.1590.10">
    <property type="entry name" value="glutathione-dependent formaldehyde- activating enzyme (gfa)"/>
    <property type="match status" value="1"/>
</dbReference>
<evidence type="ECO:0000259" key="4">
    <source>
        <dbReference type="PROSITE" id="PS51891"/>
    </source>
</evidence>
<feature type="domain" description="CENP-V/GFA" evidence="4">
    <location>
        <begin position="1"/>
        <end position="142"/>
    </location>
</feature>
<keyword evidence="3" id="KW-0862">Zinc</keyword>
<dbReference type="GeneID" id="44131809"/>
<comment type="similarity">
    <text evidence="1">Belongs to the Gfa family.</text>
</comment>
<dbReference type="Proteomes" id="UP000185161">
    <property type="component" value="Chromosome"/>
</dbReference>
<evidence type="ECO:0000313" key="6">
    <source>
        <dbReference type="Proteomes" id="UP000185161"/>
    </source>
</evidence>
<evidence type="ECO:0000256" key="1">
    <source>
        <dbReference type="ARBA" id="ARBA00005495"/>
    </source>
</evidence>
<dbReference type="EMBL" id="CP018820">
    <property type="protein sequence ID" value="APR51787.1"/>
    <property type="molecule type" value="Genomic_DNA"/>
</dbReference>
<dbReference type="InterPro" id="IPR011057">
    <property type="entry name" value="Mss4-like_sf"/>
</dbReference>
<keyword evidence="2" id="KW-0479">Metal-binding</keyword>
<dbReference type="KEGG" id="skr:BRX40_04465"/>
<evidence type="ECO:0000313" key="5">
    <source>
        <dbReference type="EMBL" id="APR51787.1"/>
    </source>
</evidence>
<organism evidence="5 6">
    <name type="scientific">Sphingomonas koreensis</name>
    <dbReference type="NCBI Taxonomy" id="93064"/>
    <lineage>
        <taxon>Bacteria</taxon>
        <taxon>Pseudomonadati</taxon>
        <taxon>Pseudomonadota</taxon>
        <taxon>Alphaproteobacteria</taxon>
        <taxon>Sphingomonadales</taxon>
        <taxon>Sphingomonadaceae</taxon>
        <taxon>Sphingomonas</taxon>
    </lineage>
</organism>
<keyword evidence="6" id="KW-1185">Reference proteome</keyword>
<name>A0A1L6J7I0_9SPHN</name>
<dbReference type="GO" id="GO:0016846">
    <property type="term" value="F:carbon-sulfur lyase activity"/>
    <property type="evidence" value="ECO:0007669"/>
    <property type="project" value="InterPro"/>
</dbReference>
<dbReference type="GO" id="GO:0046872">
    <property type="term" value="F:metal ion binding"/>
    <property type="evidence" value="ECO:0007669"/>
    <property type="project" value="UniProtKB-KW"/>
</dbReference>
<gene>
    <name evidence="5" type="ORF">BRX40_04465</name>
</gene>
<dbReference type="PROSITE" id="PS51891">
    <property type="entry name" value="CENP_V_GFA"/>
    <property type="match status" value="1"/>
</dbReference>
<protein>
    <recommendedName>
        <fullName evidence="4">CENP-V/GFA domain-containing protein</fullName>
    </recommendedName>
</protein>